<accession>A0A815LT06</accession>
<dbReference type="Pfam" id="PF14388">
    <property type="entry name" value="DUF4419"/>
    <property type="match status" value="1"/>
</dbReference>
<comment type="caution">
    <text evidence="4">The sequence shown here is derived from an EMBL/GenBank/DDBJ whole genome shotgun (WGS) entry which is preliminary data.</text>
</comment>
<dbReference type="Pfam" id="PF07859">
    <property type="entry name" value="Abhydrolase_3"/>
    <property type="match status" value="1"/>
</dbReference>
<gene>
    <name evidence="4" type="ORF">EDS130_LOCUS36723</name>
</gene>
<dbReference type="GO" id="GO:0016787">
    <property type="term" value="F:hydrolase activity"/>
    <property type="evidence" value="ECO:0007669"/>
    <property type="project" value="UniProtKB-KW"/>
</dbReference>
<dbReference type="PANTHER" id="PTHR31252">
    <property type="entry name" value="DUF4419 DOMAIN-CONTAINING PROTEIN"/>
    <property type="match status" value="1"/>
</dbReference>
<sequence length="595" mass="67492">MLSRDSRFSDEALAFLNILMQSPPPENKTDVNVNRELSESLHANVNQKLIGAFKGTEKEELINANSTEIPVTIYTPVDVDKTKLVIFFHGGGWTVNSRRTHQTMVNMIADATNTIWINVEYRRGPEYKFPIWWNDVYQVTKYVIENKQSYGVDSSAKVGVAGESCGALMAAGLCHAMKNIDFQILVSGILDLHRTAPSYKEFTHQMYFLTPEILDWLTLSAFDNMKDLDDPRIAVMQNKSFEGLPPCLFIVSELDPLHDDSYEYQKLLDKAGVQTKLVLIKGVLHGFFSVPVDQLRFPESERPAGRNESVPAINWPAAVSEICQMIKEDMEMDLSTVITKRFSSTIKIEGTVFDCSSTCGIPQIILRGSPADFQDLIDRVQQLKIILTDFHWWFNALLPNLEKLKESAEGTPDIDWWQRICHHDKNRSGASILLGWLTTFIPYTINNDGQHIRACREGHDEKLVIIYGMNLSDLEESITQTDFFLNNNGTSISMKFIAGFFGVGKNPTTSALRPCLGWVTAVSSEQVVEKFYCVKFKNETPIVEVTRILEIIKKEGGKIEHQSDFGSDRMFYVSLFDKTVAWLKQNEHIEEITLD</sequence>
<dbReference type="PANTHER" id="PTHR31252:SF11">
    <property type="entry name" value="DUF4419 DOMAIN-CONTAINING PROTEIN"/>
    <property type="match status" value="1"/>
</dbReference>
<protein>
    <recommendedName>
        <fullName evidence="3">Alpha/beta hydrolase fold-3 domain-containing protein</fullName>
    </recommendedName>
</protein>
<dbReference type="InterPro" id="IPR029058">
    <property type="entry name" value="AB_hydrolase_fold"/>
</dbReference>
<organism evidence="4 5">
    <name type="scientific">Adineta ricciae</name>
    <name type="common">Rotifer</name>
    <dbReference type="NCBI Taxonomy" id="249248"/>
    <lineage>
        <taxon>Eukaryota</taxon>
        <taxon>Metazoa</taxon>
        <taxon>Spiralia</taxon>
        <taxon>Gnathifera</taxon>
        <taxon>Rotifera</taxon>
        <taxon>Eurotatoria</taxon>
        <taxon>Bdelloidea</taxon>
        <taxon>Adinetida</taxon>
        <taxon>Adinetidae</taxon>
        <taxon>Adineta</taxon>
    </lineage>
</organism>
<evidence type="ECO:0000313" key="5">
    <source>
        <dbReference type="Proteomes" id="UP000663852"/>
    </source>
</evidence>
<dbReference type="Proteomes" id="UP000663852">
    <property type="component" value="Unassembled WGS sequence"/>
</dbReference>
<keyword evidence="2" id="KW-0378">Hydrolase</keyword>
<dbReference type="SUPFAM" id="SSF54897">
    <property type="entry name" value="Protease propeptides/inhibitors"/>
    <property type="match status" value="1"/>
</dbReference>
<proteinExistence type="inferred from homology"/>
<dbReference type="InterPro" id="IPR013094">
    <property type="entry name" value="AB_hydrolase_3"/>
</dbReference>
<evidence type="ECO:0000259" key="3">
    <source>
        <dbReference type="Pfam" id="PF07859"/>
    </source>
</evidence>
<dbReference type="InterPro" id="IPR025533">
    <property type="entry name" value="DUF4419"/>
</dbReference>
<dbReference type="OrthoDB" id="408631at2759"/>
<name>A0A815LT06_ADIRI</name>
<feature type="domain" description="Alpha/beta hydrolase fold-3" evidence="3">
    <location>
        <begin position="85"/>
        <end position="288"/>
    </location>
</feature>
<dbReference type="SUPFAM" id="SSF53474">
    <property type="entry name" value="alpha/beta-Hydrolases"/>
    <property type="match status" value="1"/>
</dbReference>
<evidence type="ECO:0000256" key="1">
    <source>
        <dbReference type="ARBA" id="ARBA00010515"/>
    </source>
</evidence>
<dbReference type="Gene3D" id="3.40.50.1820">
    <property type="entry name" value="alpha/beta hydrolase"/>
    <property type="match status" value="1"/>
</dbReference>
<dbReference type="PROSITE" id="PS01173">
    <property type="entry name" value="LIPASE_GDXG_HIS"/>
    <property type="match status" value="1"/>
</dbReference>
<dbReference type="AlphaFoldDB" id="A0A815LT06"/>
<evidence type="ECO:0000256" key="2">
    <source>
        <dbReference type="ARBA" id="ARBA00022801"/>
    </source>
</evidence>
<dbReference type="Gene3D" id="3.30.70.80">
    <property type="entry name" value="Peptidase S8 propeptide/proteinase inhibitor I9"/>
    <property type="match status" value="1"/>
</dbReference>
<dbReference type="EMBL" id="CAJNOJ010000346">
    <property type="protein sequence ID" value="CAF1410902.1"/>
    <property type="molecule type" value="Genomic_DNA"/>
</dbReference>
<evidence type="ECO:0000313" key="4">
    <source>
        <dbReference type="EMBL" id="CAF1410902.1"/>
    </source>
</evidence>
<dbReference type="InterPro" id="IPR037045">
    <property type="entry name" value="S8pro/Inhibitor_I9_sf"/>
</dbReference>
<reference evidence="4" key="1">
    <citation type="submission" date="2021-02" db="EMBL/GenBank/DDBJ databases">
        <authorList>
            <person name="Nowell W R."/>
        </authorList>
    </citation>
    <scope>NUCLEOTIDE SEQUENCE</scope>
</reference>
<comment type="similarity">
    <text evidence="1">Belongs to the 'GDXG' lipolytic enzyme family.</text>
</comment>
<dbReference type="InterPro" id="IPR002168">
    <property type="entry name" value="Lipase_GDXG_HIS_AS"/>
</dbReference>